<proteinExistence type="predicted"/>
<evidence type="ECO:0000313" key="2">
    <source>
        <dbReference type="EMBL" id="KAG5191404.1"/>
    </source>
</evidence>
<dbReference type="AlphaFoldDB" id="A0A835ZIM8"/>
<evidence type="ECO:0000256" key="1">
    <source>
        <dbReference type="SAM" id="Phobius"/>
    </source>
</evidence>
<keyword evidence="3" id="KW-1185">Reference proteome</keyword>
<protein>
    <submittedName>
        <fullName evidence="2">Uncharacterized protein</fullName>
    </submittedName>
</protein>
<accession>A0A835ZIM8</accession>
<sequence>MHFEVWLPAAYAAQVLAPMCLLSQRVVTRLMTSISYRKLRCDRLFDQHGSHLETCHKACLPLNLTPLNLTLTLILVVTVILTQTPPQEAHF</sequence>
<dbReference type="Proteomes" id="UP000664859">
    <property type="component" value="Unassembled WGS sequence"/>
</dbReference>
<comment type="caution">
    <text evidence="2">The sequence shown here is derived from an EMBL/GenBank/DDBJ whole genome shotgun (WGS) entry which is preliminary data.</text>
</comment>
<keyword evidence="1" id="KW-0472">Membrane</keyword>
<keyword evidence="1" id="KW-0812">Transmembrane</keyword>
<organism evidence="2 3">
    <name type="scientific">Tribonema minus</name>
    <dbReference type="NCBI Taxonomy" id="303371"/>
    <lineage>
        <taxon>Eukaryota</taxon>
        <taxon>Sar</taxon>
        <taxon>Stramenopiles</taxon>
        <taxon>Ochrophyta</taxon>
        <taxon>PX clade</taxon>
        <taxon>Xanthophyceae</taxon>
        <taxon>Tribonematales</taxon>
        <taxon>Tribonemataceae</taxon>
        <taxon>Tribonema</taxon>
    </lineage>
</organism>
<reference evidence="2" key="1">
    <citation type="submission" date="2021-02" db="EMBL/GenBank/DDBJ databases">
        <title>First Annotated Genome of the Yellow-green Alga Tribonema minus.</title>
        <authorList>
            <person name="Mahan K.M."/>
        </authorList>
    </citation>
    <scope>NUCLEOTIDE SEQUENCE</scope>
    <source>
        <strain evidence="2">UTEX B ZZ1240</strain>
    </source>
</reference>
<gene>
    <name evidence="2" type="ORF">JKP88DRAFT_231223</name>
</gene>
<feature type="transmembrane region" description="Helical" evidence="1">
    <location>
        <begin position="6"/>
        <end position="27"/>
    </location>
</feature>
<name>A0A835ZIM8_9STRA</name>
<dbReference type="EMBL" id="JAFCMP010000020">
    <property type="protein sequence ID" value="KAG5191404.1"/>
    <property type="molecule type" value="Genomic_DNA"/>
</dbReference>
<keyword evidence="1" id="KW-1133">Transmembrane helix</keyword>
<evidence type="ECO:0000313" key="3">
    <source>
        <dbReference type="Proteomes" id="UP000664859"/>
    </source>
</evidence>